<dbReference type="InterPro" id="IPR047770">
    <property type="entry name" value="RegB"/>
</dbReference>
<dbReference type="RefSeq" id="WP_188157987.1">
    <property type="nucleotide sequence ID" value="NZ_BMGH01000001.1"/>
</dbReference>
<reference evidence="11" key="1">
    <citation type="journal article" date="2014" name="Int. J. Syst. Evol. Microbiol.">
        <title>Complete genome sequence of Corynebacterium casei LMG S-19264T (=DSM 44701T), isolated from a smear-ripened cheese.</title>
        <authorList>
            <consortium name="US DOE Joint Genome Institute (JGI-PGF)"/>
            <person name="Walter F."/>
            <person name="Albersmeier A."/>
            <person name="Kalinowski J."/>
            <person name="Ruckert C."/>
        </authorList>
    </citation>
    <scope>NUCLEOTIDE SEQUENCE</scope>
    <source>
        <strain evidence="11">CGMCC 1.12921</strain>
    </source>
</reference>
<dbReference type="PROSITE" id="PS50109">
    <property type="entry name" value="HIS_KIN"/>
    <property type="match status" value="1"/>
</dbReference>
<evidence type="ECO:0000256" key="7">
    <source>
        <dbReference type="ARBA" id="ARBA00022777"/>
    </source>
</evidence>
<evidence type="ECO:0000259" key="10">
    <source>
        <dbReference type="PROSITE" id="PS50109"/>
    </source>
</evidence>
<dbReference type="Gene3D" id="1.10.287.130">
    <property type="match status" value="1"/>
</dbReference>
<evidence type="ECO:0000256" key="1">
    <source>
        <dbReference type="ARBA" id="ARBA00000085"/>
    </source>
</evidence>
<evidence type="ECO:0000256" key="4">
    <source>
        <dbReference type="ARBA" id="ARBA00022475"/>
    </source>
</evidence>
<reference evidence="11" key="2">
    <citation type="submission" date="2020-09" db="EMBL/GenBank/DDBJ databases">
        <authorList>
            <person name="Sun Q."/>
            <person name="Zhou Y."/>
        </authorList>
    </citation>
    <scope>NUCLEOTIDE SEQUENCE</scope>
    <source>
        <strain evidence="11">CGMCC 1.12921</strain>
    </source>
</reference>
<keyword evidence="9" id="KW-0472">Membrane</keyword>
<accession>A0A8J2Y7L5</accession>
<feature type="transmembrane region" description="Helical" evidence="9">
    <location>
        <begin position="90"/>
        <end position="114"/>
    </location>
</feature>
<evidence type="ECO:0000256" key="6">
    <source>
        <dbReference type="ARBA" id="ARBA00022741"/>
    </source>
</evidence>
<dbReference type="SMART" id="SM00387">
    <property type="entry name" value="HATPase_c"/>
    <property type="match status" value="1"/>
</dbReference>
<dbReference type="GO" id="GO:0005886">
    <property type="term" value="C:plasma membrane"/>
    <property type="evidence" value="ECO:0007669"/>
    <property type="project" value="UniProtKB-SubCell"/>
</dbReference>
<comment type="caution">
    <text evidence="11">The sequence shown here is derived from an EMBL/GenBank/DDBJ whole genome shotgun (WGS) entry which is preliminary data.</text>
</comment>
<evidence type="ECO:0000256" key="9">
    <source>
        <dbReference type="SAM" id="Phobius"/>
    </source>
</evidence>
<dbReference type="Pfam" id="PF00512">
    <property type="entry name" value="HisKA"/>
    <property type="match status" value="1"/>
</dbReference>
<feature type="transmembrane region" description="Helical" evidence="9">
    <location>
        <begin position="126"/>
        <end position="146"/>
    </location>
</feature>
<evidence type="ECO:0000256" key="3">
    <source>
        <dbReference type="ARBA" id="ARBA00012438"/>
    </source>
</evidence>
<evidence type="ECO:0000256" key="5">
    <source>
        <dbReference type="ARBA" id="ARBA00022679"/>
    </source>
</evidence>
<dbReference type="CDD" id="cd00082">
    <property type="entry name" value="HisKA"/>
    <property type="match status" value="1"/>
</dbReference>
<organism evidence="11 12">
    <name type="scientific">Aquisalinus flavus</name>
    <dbReference type="NCBI Taxonomy" id="1526572"/>
    <lineage>
        <taxon>Bacteria</taxon>
        <taxon>Pseudomonadati</taxon>
        <taxon>Pseudomonadota</taxon>
        <taxon>Alphaproteobacteria</taxon>
        <taxon>Parvularculales</taxon>
        <taxon>Parvularculaceae</taxon>
        <taxon>Aquisalinus</taxon>
    </lineage>
</organism>
<keyword evidence="8" id="KW-0067">ATP-binding</keyword>
<dbReference type="EMBL" id="BMGH01000001">
    <property type="protein sequence ID" value="GGD16154.1"/>
    <property type="molecule type" value="Genomic_DNA"/>
</dbReference>
<comment type="subcellular location">
    <subcellularLocation>
        <location evidence="2">Cell membrane</location>
        <topology evidence="2">Multi-pass membrane protein</topology>
    </subcellularLocation>
</comment>
<keyword evidence="5" id="KW-0808">Transferase</keyword>
<dbReference type="GO" id="GO:0005524">
    <property type="term" value="F:ATP binding"/>
    <property type="evidence" value="ECO:0007669"/>
    <property type="project" value="UniProtKB-KW"/>
</dbReference>
<evidence type="ECO:0000313" key="12">
    <source>
        <dbReference type="Proteomes" id="UP000613582"/>
    </source>
</evidence>
<keyword evidence="4" id="KW-1003">Cell membrane</keyword>
<dbReference type="NCBIfam" id="NF033792">
    <property type="entry name" value="ActS_PrrB_HisK"/>
    <property type="match status" value="1"/>
</dbReference>
<proteinExistence type="predicted"/>
<evidence type="ECO:0000256" key="8">
    <source>
        <dbReference type="ARBA" id="ARBA00022840"/>
    </source>
</evidence>
<keyword evidence="7" id="KW-0418">Kinase</keyword>
<evidence type="ECO:0000256" key="2">
    <source>
        <dbReference type="ARBA" id="ARBA00004651"/>
    </source>
</evidence>
<keyword evidence="9" id="KW-0812">Transmembrane</keyword>
<dbReference type="PANTHER" id="PTHR44936:SF10">
    <property type="entry name" value="SENSOR PROTEIN RSTB"/>
    <property type="match status" value="1"/>
</dbReference>
<feature type="transmembrane region" description="Helical" evidence="9">
    <location>
        <begin position="161"/>
        <end position="181"/>
    </location>
</feature>
<sequence length="457" mass="49914">MAITPPPQPVSYMGRYLRLRTLTNLRWMGAAGQMVTILIVYFFLGFHLPLGWCLAAIAASLWLNLFTVLRTESGATLSPLEAAGHLAFDLVQLAIVLFLTGGLSNPFAVLILAPATIAASVLPRKFAWSLLGLAFVLMSLLALFHLDLPWREGTEVVLPRLYAIGVWISLVIALGFLAIYARQVAAEHSKMTNALAATQMVLAREEQVSALGGLAAAAAHELGTPLATIQLTAKEMAAELEDHDLREDALLVVAQARRCRDILTRLSDDAAAGDARHDNMSLRALIEEAAAPFTEFGGVRIELSLRGPDPDMPDIEGLKRRPELIYGLRNIIENAVKYARGSVTVEARWSERDLSICILDDGEGFSSEMLSRLGEPYLARGSERRNTARRHDGTVERDGLGLGFFIAKTLLERTGARIGHGNRPRRTEETAETAPKGAWVRLDWPLANLKNSPKSGL</sequence>
<dbReference type="SMART" id="SM00388">
    <property type="entry name" value="HisKA"/>
    <property type="match status" value="1"/>
</dbReference>
<keyword evidence="12" id="KW-1185">Reference proteome</keyword>
<dbReference type="Proteomes" id="UP000613582">
    <property type="component" value="Unassembled WGS sequence"/>
</dbReference>
<dbReference type="InterPro" id="IPR050980">
    <property type="entry name" value="2C_sensor_his_kinase"/>
</dbReference>
<keyword evidence="6" id="KW-0547">Nucleotide-binding</keyword>
<feature type="domain" description="Histidine kinase" evidence="10">
    <location>
        <begin position="217"/>
        <end position="448"/>
    </location>
</feature>
<gene>
    <name evidence="11" type="ORF">GCM10011342_26160</name>
</gene>
<dbReference type="SUPFAM" id="SSF55874">
    <property type="entry name" value="ATPase domain of HSP90 chaperone/DNA topoisomerase II/histidine kinase"/>
    <property type="match status" value="1"/>
</dbReference>
<dbReference type="InterPro" id="IPR003661">
    <property type="entry name" value="HisK_dim/P_dom"/>
</dbReference>
<comment type="catalytic activity">
    <reaction evidence="1">
        <text>ATP + protein L-histidine = ADP + protein N-phospho-L-histidine.</text>
        <dbReference type="EC" id="2.7.13.3"/>
    </reaction>
</comment>
<dbReference type="InterPro" id="IPR036890">
    <property type="entry name" value="HATPase_C_sf"/>
</dbReference>
<protein>
    <recommendedName>
        <fullName evidence="3">histidine kinase</fullName>
        <ecNumber evidence="3">2.7.13.3</ecNumber>
    </recommendedName>
</protein>
<dbReference type="InterPro" id="IPR003594">
    <property type="entry name" value="HATPase_dom"/>
</dbReference>
<dbReference type="Pfam" id="PF02518">
    <property type="entry name" value="HATPase_c"/>
    <property type="match status" value="1"/>
</dbReference>
<dbReference type="Gene3D" id="3.30.565.10">
    <property type="entry name" value="Histidine kinase-like ATPase, C-terminal domain"/>
    <property type="match status" value="1"/>
</dbReference>
<dbReference type="InterPro" id="IPR036097">
    <property type="entry name" value="HisK_dim/P_sf"/>
</dbReference>
<keyword evidence="9" id="KW-1133">Transmembrane helix</keyword>
<dbReference type="GO" id="GO:0000155">
    <property type="term" value="F:phosphorelay sensor kinase activity"/>
    <property type="evidence" value="ECO:0007669"/>
    <property type="project" value="InterPro"/>
</dbReference>
<evidence type="ECO:0000313" key="11">
    <source>
        <dbReference type="EMBL" id="GGD16154.1"/>
    </source>
</evidence>
<dbReference type="InterPro" id="IPR005467">
    <property type="entry name" value="His_kinase_dom"/>
</dbReference>
<dbReference type="PANTHER" id="PTHR44936">
    <property type="entry name" value="SENSOR PROTEIN CREC"/>
    <property type="match status" value="1"/>
</dbReference>
<dbReference type="EC" id="2.7.13.3" evidence="3"/>
<dbReference type="SUPFAM" id="SSF47384">
    <property type="entry name" value="Homodimeric domain of signal transducing histidine kinase"/>
    <property type="match status" value="1"/>
</dbReference>
<dbReference type="AlphaFoldDB" id="A0A8J2Y7L5"/>
<name>A0A8J2Y7L5_9PROT</name>